<dbReference type="PANTHER" id="PTHR30055">
    <property type="entry name" value="HTH-TYPE TRANSCRIPTIONAL REGULATOR RUTR"/>
    <property type="match status" value="1"/>
</dbReference>
<dbReference type="GO" id="GO:0000976">
    <property type="term" value="F:transcription cis-regulatory region binding"/>
    <property type="evidence" value="ECO:0007669"/>
    <property type="project" value="TreeGrafter"/>
</dbReference>
<dbReference type="AlphaFoldDB" id="A0A378YJZ3"/>
<dbReference type="STRING" id="1406858.GCA_000710895_04838"/>
<dbReference type="InterPro" id="IPR041347">
    <property type="entry name" value="MftR_C"/>
</dbReference>
<evidence type="ECO:0000256" key="4">
    <source>
        <dbReference type="PROSITE-ProRule" id="PRU00335"/>
    </source>
</evidence>
<dbReference type="InterPro" id="IPR001647">
    <property type="entry name" value="HTH_TetR"/>
</dbReference>
<evidence type="ECO:0000256" key="1">
    <source>
        <dbReference type="ARBA" id="ARBA00023015"/>
    </source>
</evidence>
<protein>
    <submittedName>
        <fullName evidence="6">Mycofactocin system transcriptional regulator</fullName>
    </submittedName>
</protein>
<gene>
    <name evidence="6" type="ORF">NCTC1934_03021</name>
</gene>
<dbReference type="Gene3D" id="1.10.10.60">
    <property type="entry name" value="Homeodomain-like"/>
    <property type="match status" value="1"/>
</dbReference>
<dbReference type="GO" id="GO:0003700">
    <property type="term" value="F:DNA-binding transcription factor activity"/>
    <property type="evidence" value="ECO:0007669"/>
    <property type="project" value="TreeGrafter"/>
</dbReference>
<sequence length="225" mass="24166">MLVGMSTRTSTPTAAPLGLRERKKLQTRQNISDTATRLFLERGFDPVTIAEIAAAADVAKMTVTNYFPRKEDLVLDLHDEFVSGLARTVRERRAGESALAALRSAYLADAAARNPVVGFSGLEFARLITGSPALVARLREFHEERERALAETLAAETGVDGAVDITPRIAAAQLGGVHRALFEETLRRTLSGEDDDTVATAILGCIGTAFDLLEPSLGNYAVRAA</sequence>
<accession>A0A378YJZ3</accession>
<evidence type="ECO:0000256" key="2">
    <source>
        <dbReference type="ARBA" id="ARBA00023125"/>
    </source>
</evidence>
<dbReference type="PRINTS" id="PR00455">
    <property type="entry name" value="HTHTETR"/>
</dbReference>
<evidence type="ECO:0000313" key="7">
    <source>
        <dbReference type="Proteomes" id="UP000255467"/>
    </source>
</evidence>
<dbReference type="PANTHER" id="PTHR30055:SF234">
    <property type="entry name" value="HTH-TYPE TRANSCRIPTIONAL REGULATOR BETI"/>
    <property type="match status" value="1"/>
</dbReference>
<dbReference type="Proteomes" id="UP000255467">
    <property type="component" value="Unassembled WGS sequence"/>
</dbReference>
<keyword evidence="1" id="KW-0805">Transcription regulation</keyword>
<evidence type="ECO:0000256" key="3">
    <source>
        <dbReference type="ARBA" id="ARBA00023163"/>
    </source>
</evidence>
<dbReference type="Pfam" id="PF17754">
    <property type="entry name" value="TetR_C_14"/>
    <property type="match status" value="1"/>
</dbReference>
<dbReference type="Gene3D" id="1.10.357.10">
    <property type="entry name" value="Tetracycline Repressor, domain 2"/>
    <property type="match status" value="1"/>
</dbReference>
<organism evidence="6 7">
    <name type="scientific">Nocardia otitidiscaviarum</name>
    <dbReference type="NCBI Taxonomy" id="1823"/>
    <lineage>
        <taxon>Bacteria</taxon>
        <taxon>Bacillati</taxon>
        <taxon>Actinomycetota</taxon>
        <taxon>Actinomycetes</taxon>
        <taxon>Mycobacteriales</taxon>
        <taxon>Nocardiaceae</taxon>
        <taxon>Nocardia</taxon>
    </lineage>
</organism>
<dbReference type="InterPro" id="IPR009057">
    <property type="entry name" value="Homeodomain-like_sf"/>
</dbReference>
<keyword evidence="2 4" id="KW-0238">DNA-binding</keyword>
<feature type="domain" description="HTH tetR-type" evidence="5">
    <location>
        <begin position="25"/>
        <end position="85"/>
    </location>
</feature>
<keyword evidence="3" id="KW-0804">Transcription</keyword>
<dbReference type="EMBL" id="UGRY01000002">
    <property type="protein sequence ID" value="SUA77434.1"/>
    <property type="molecule type" value="Genomic_DNA"/>
</dbReference>
<reference evidence="6 7" key="1">
    <citation type="submission" date="2018-06" db="EMBL/GenBank/DDBJ databases">
        <authorList>
            <consortium name="Pathogen Informatics"/>
            <person name="Doyle S."/>
        </authorList>
    </citation>
    <scope>NUCLEOTIDE SEQUENCE [LARGE SCALE GENOMIC DNA]</scope>
    <source>
        <strain evidence="6 7">NCTC1934</strain>
    </source>
</reference>
<proteinExistence type="predicted"/>
<feature type="DNA-binding region" description="H-T-H motif" evidence="4">
    <location>
        <begin position="48"/>
        <end position="67"/>
    </location>
</feature>
<name>A0A378YJZ3_9NOCA</name>
<keyword evidence="7" id="KW-1185">Reference proteome</keyword>
<evidence type="ECO:0000313" key="6">
    <source>
        <dbReference type="EMBL" id="SUA77434.1"/>
    </source>
</evidence>
<dbReference type="PROSITE" id="PS50977">
    <property type="entry name" value="HTH_TETR_2"/>
    <property type="match status" value="1"/>
</dbReference>
<dbReference type="Pfam" id="PF00440">
    <property type="entry name" value="TetR_N"/>
    <property type="match status" value="1"/>
</dbReference>
<dbReference type="SUPFAM" id="SSF46689">
    <property type="entry name" value="Homeodomain-like"/>
    <property type="match status" value="1"/>
</dbReference>
<dbReference type="InterPro" id="IPR050109">
    <property type="entry name" value="HTH-type_TetR-like_transc_reg"/>
</dbReference>
<evidence type="ECO:0000259" key="5">
    <source>
        <dbReference type="PROSITE" id="PS50977"/>
    </source>
</evidence>